<reference evidence="2" key="2">
    <citation type="submission" date="2020-11" db="EMBL/GenBank/DDBJ databases">
        <authorList>
            <person name="McCartney M.A."/>
            <person name="Auch B."/>
            <person name="Kono T."/>
            <person name="Mallez S."/>
            <person name="Becker A."/>
            <person name="Gohl D.M."/>
            <person name="Silverstein K.A.T."/>
            <person name="Koren S."/>
            <person name="Bechman K.B."/>
            <person name="Herman A."/>
            <person name="Abrahante J.E."/>
            <person name="Garbe J."/>
        </authorList>
    </citation>
    <scope>NUCLEOTIDE SEQUENCE</scope>
    <source>
        <strain evidence="2">Duluth1</strain>
        <tissue evidence="2">Whole animal</tissue>
    </source>
</reference>
<evidence type="ECO:0000313" key="3">
    <source>
        <dbReference type="Proteomes" id="UP000828390"/>
    </source>
</evidence>
<comment type="caution">
    <text evidence="2">The sequence shown here is derived from an EMBL/GenBank/DDBJ whole genome shotgun (WGS) entry which is preliminary data.</text>
</comment>
<dbReference type="AlphaFoldDB" id="A0A9D4LD26"/>
<evidence type="ECO:0000313" key="2">
    <source>
        <dbReference type="EMBL" id="KAH3855589.1"/>
    </source>
</evidence>
<dbReference type="Proteomes" id="UP000828390">
    <property type="component" value="Unassembled WGS sequence"/>
</dbReference>
<reference evidence="2" key="1">
    <citation type="journal article" date="2019" name="bioRxiv">
        <title>The Genome of the Zebra Mussel, Dreissena polymorpha: A Resource for Invasive Species Research.</title>
        <authorList>
            <person name="McCartney M.A."/>
            <person name="Auch B."/>
            <person name="Kono T."/>
            <person name="Mallez S."/>
            <person name="Zhang Y."/>
            <person name="Obille A."/>
            <person name="Becker A."/>
            <person name="Abrahante J.E."/>
            <person name="Garbe J."/>
            <person name="Badalamenti J.P."/>
            <person name="Herman A."/>
            <person name="Mangelson H."/>
            <person name="Liachko I."/>
            <person name="Sullivan S."/>
            <person name="Sone E.D."/>
            <person name="Koren S."/>
            <person name="Silverstein K.A.T."/>
            <person name="Beckman K.B."/>
            <person name="Gohl D.M."/>
        </authorList>
    </citation>
    <scope>NUCLEOTIDE SEQUENCE</scope>
    <source>
        <strain evidence="2">Duluth1</strain>
        <tissue evidence="2">Whole animal</tissue>
    </source>
</reference>
<feature type="region of interest" description="Disordered" evidence="1">
    <location>
        <begin position="1"/>
        <end position="41"/>
    </location>
</feature>
<proteinExistence type="predicted"/>
<name>A0A9D4LD26_DREPO</name>
<organism evidence="2 3">
    <name type="scientific">Dreissena polymorpha</name>
    <name type="common">Zebra mussel</name>
    <name type="synonym">Mytilus polymorpha</name>
    <dbReference type="NCBI Taxonomy" id="45954"/>
    <lineage>
        <taxon>Eukaryota</taxon>
        <taxon>Metazoa</taxon>
        <taxon>Spiralia</taxon>
        <taxon>Lophotrochozoa</taxon>
        <taxon>Mollusca</taxon>
        <taxon>Bivalvia</taxon>
        <taxon>Autobranchia</taxon>
        <taxon>Heteroconchia</taxon>
        <taxon>Euheterodonta</taxon>
        <taxon>Imparidentia</taxon>
        <taxon>Neoheterodontei</taxon>
        <taxon>Myida</taxon>
        <taxon>Dreissenoidea</taxon>
        <taxon>Dreissenidae</taxon>
        <taxon>Dreissena</taxon>
    </lineage>
</organism>
<sequence length="65" mass="7102">MFTLVLQSTSRKSGQNSTASQGVQTQRTASVPTTTKRPKPAVYSIPWHSSKETSKMTSVMSTELL</sequence>
<evidence type="ECO:0000256" key="1">
    <source>
        <dbReference type="SAM" id="MobiDB-lite"/>
    </source>
</evidence>
<feature type="compositionally biased region" description="Polar residues" evidence="1">
    <location>
        <begin position="1"/>
        <end position="35"/>
    </location>
</feature>
<gene>
    <name evidence="2" type="ORF">DPMN_098158</name>
</gene>
<dbReference type="EMBL" id="JAIWYP010000003">
    <property type="protein sequence ID" value="KAH3855589.1"/>
    <property type="molecule type" value="Genomic_DNA"/>
</dbReference>
<accession>A0A9D4LD26</accession>
<keyword evidence="3" id="KW-1185">Reference proteome</keyword>
<protein>
    <submittedName>
        <fullName evidence="2">Uncharacterized protein</fullName>
    </submittedName>
</protein>